<dbReference type="AlphaFoldDB" id="A0A6A6IFA2"/>
<evidence type="ECO:0000256" key="1">
    <source>
        <dbReference type="SAM" id="SignalP"/>
    </source>
</evidence>
<gene>
    <name evidence="2" type="ORF">BU26DRAFT_504999</name>
</gene>
<dbReference type="GeneID" id="54580146"/>
<evidence type="ECO:0000313" key="2">
    <source>
        <dbReference type="EMBL" id="KAF2248869.1"/>
    </source>
</evidence>
<evidence type="ECO:0000313" key="3">
    <source>
        <dbReference type="Proteomes" id="UP000800094"/>
    </source>
</evidence>
<dbReference type="RefSeq" id="XP_033683873.1">
    <property type="nucleotide sequence ID" value="XM_033826816.1"/>
</dbReference>
<accession>A0A6A6IFA2</accession>
<organism evidence="2 3">
    <name type="scientific">Trematosphaeria pertusa</name>
    <dbReference type="NCBI Taxonomy" id="390896"/>
    <lineage>
        <taxon>Eukaryota</taxon>
        <taxon>Fungi</taxon>
        <taxon>Dikarya</taxon>
        <taxon>Ascomycota</taxon>
        <taxon>Pezizomycotina</taxon>
        <taxon>Dothideomycetes</taxon>
        <taxon>Pleosporomycetidae</taxon>
        <taxon>Pleosporales</taxon>
        <taxon>Massarineae</taxon>
        <taxon>Trematosphaeriaceae</taxon>
        <taxon>Trematosphaeria</taxon>
    </lineage>
</organism>
<feature type="signal peptide" evidence="1">
    <location>
        <begin position="1"/>
        <end position="17"/>
    </location>
</feature>
<dbReference type="EMBL" id="ML987195">
    <property type="protein sequence ID" value="KAF2248869.1"/>
    <property type="molecule type" value="Genomic_DNA"/>
</dbReference>
<dbReference type="Proteomes" id="UP000800094">
    <property type="component" value="Unassembled WGS sequence"/>
</dbReference>
<name>A0A6A6IFA2_9PLEO</name>
<protein>
    <submittedName>
        <fullName evidence="2">Uncharacterized protein</fullName>
    </submittedName>
</protein>
<keyword evidence="1" id="KW-0732">Signal</keyword>
<reference evidence="2" key="1">
    <citation type="journal article" date="2020" name="Stud. Mycol.">
        <title>101 Dothideomycetes genomes: a test case for predicting lifestyles and emergence of pathogens.</title>
        <authorList>
            <person name="Haridas S."/>
            <person name="Albert R."/>
            <person name="Binder M."/>
            <person name="Bloem J."/>
            <person name="Labutti K."/>
            <person name="Salamov A."/>
            <person name="Andreopoulos B."/>
            <person name="Baker S."/>
            <person name="Barry K."/>
            <person name="Bills G."/>
            <person name="Bluhm B."/>
            <person name="Cannon C."/>
            <person name="Castanera R."/>
            <person name="Culley D."/>
            <person name="Daum C."/>
            <person name="Ezra D."/>
            <person name="Gonzalez J."/>
            <person name="Henrissat B."/>
            <person name="Kuo A."/>
            <person name="Liang C."/>
            <person name="Lipzen A."/>
            <person name="Lutzoni F."/>
            <person name="Magnuson J."/>
            <person name="Mondo S."/>
            <person name="Nolan M."/>
            <person name="Ohm R."/>
            <person name="Pangilinan J."/>
            <person name="Park H.-J."/>
            <person name="Ramirez L."/>
            <person name="Alfaro M."/>
            <person name="Sun H."/>
            <person name="Tritt A."/>
            <person name="Yoshinaga Y."/>
            <person name="Zwiers L.-H."/>
            <person name="Turgeon B."/>
            <person name="Goodwin S."/>
            <person name="Spatafora J."/>
            <person name="Crous P."/>
            <person name="Grigoriev I."/>
        </authorList>
    </citation>
    <scope>NUCLEOTIDE SEQUENCE</scope>
    <source>
        <strain evidence="2">CBS 122368</strain>
    </source>
</reference>
<proteinExistence type="predicted"/>
<sequence length="155" mass="16230">MLCSFILAAFSSGLATALTINTVQSSTIETRQVGIDVFLRIQDWGTPGGGTGNPACIPSCMLTVNAPGYCDIGTSDWSGECIWNYDNPPSGTRPVTGCDGWTTRWERVNGVATVFVETADAYTDFGLNSCHSPDSSGGSQCGPNGDPCDCPDCQA</sequence>
<keyword evidence="3" id="KW-1185">Reference proteome</keyword>
<feature type="chain" id="PRO_5025431935" evidence="1">
    <location>
        <begin position="18"/>
        <end position="155"/>
    </location>
</feature>